<feature type="transmembrane region" description="Helical" evidence="6">
    <location>
        <begin position="347"/>
        <end position="366"/>
    </location>
</feature>
<feature type="transmembrane region" description="Helical" evidence="6">
    <location>
        <begin position="425"/>
        <end position="452"/>
    </location>
</feature>
<dbReference type="PROSITE" id="PS51257">
    <property type="entry name" value="PROKAR_LIPOPROTEIN"/>
    <property type="match status" value="1"/>
</dbReference>
<dbReference type="Proteomes" id="UP000316196">
    <property type="component" value="Unassembled WGS sequence"/>
</dbReference>
<feature type="transmembrane region" description="Helical" evidence="6">
    <location>
        <begin position="397"/>
        <end position="419"/>
    </location>
</feature>
<organism evidence="8 9">
    <name type="scientific">Propioniferax innocua</name>
    <dbReference type="NCBI Taxonomy" id="1753"/>
    <lineage>
        <taxon>Bacteria</taxon>
        <taxon>Bacillati</taxon>
        <taxon>Actinomycetota</taxon>
        <taxon>Actinomycetes</taxon>
        <taxon>Propionibacteriales</taxon>
        <taxon>Propionibacteriaceae</taxon>
        <taxon>Propioniferax</taxon>
    </lineage>
</organism>
<dbReference type="EMBL" id="VFOR01000002">
    <property type="protein sequence ID" value="TQL58011.1"/>
    <property type="molecule type" value="Genomic_DNA"/>
</dbReference>
<keyword evidence="5 6" id="KW-0472">Membrane</keyword>
<feature type="transmembrane region" description="Helical" evidence="6">
    <location>
        <begin position="59"/>
        <end position="87"/>
    </location>
</feature>
<sequence>MLRHVVRILRSDWAGWAPSMGVVAAVTILVTACTNQFLWTSSTEFLDAARRSGLDGGEFAMVSMTIYTVIALLAVCSLTVVGSATVERTRSTFAQWQLMGASPRQVRACLWALVGLASFVGAVPGVVLGSVLSSLVVPWFNAMAGASFPGGTGDFAPPPFTPSAVAGSAALVLSVVTCLLGAAWPAHRAALVEPVEAMRGPAAVQSRRAWGRWLVGGLLLACAVAMAVATPRTLDPAQVGRSTTATVNAATWVGGLSAGAVYVAGPALVHVALSLAHQVLRLLRVPVGQVAARSARAQAAMNANTIAPLAAAIGLGGVIFTATGSYLAVMTRAGFPLEDPNLTDVALLSGLFCLMAIATSMAVIALSGRDQVREHTTLRASGMSPVQVSRLVAWQSFCLALCAAGMGLLPVALVAWLVVSCSLALVGSVALSVPWLGLAAGFLVCWFVLWAVQFSQAMPWLRREAAAGLRHA</sequence>
<evidence type="ECO:0000256" key="2">
    <source>
        <dbReference type="ARBA" id="ARBA00022475"/>
    </source>
</evidence>
<keyword evidence="3 6" id="KW-0812">Transmembrane</keyword>
<feature type="transmembrane region" description="Helical" evidence="6">
    <location>
        <begin position="249"/>
        <end position="276"/>
    </location>
</feature>
<protein>
    <submittedName>
        <fullName evidence="8">Putative ABC transport system permease protein</fullName>
    </submittedName>
</protein>
<feature type="domain" description="ABC3 transporter permease C-terminal" evidence="7">
    <location>
        <begin position="65"/>
        <end position="189"/>
    </location>
</feature>
<comment type="subcellular location">
    <subcellularLocation>
        <location evidence="1">Cell membrane</location>
        <topology evidence="1">Multi-pass membrane protein</topology>
    </subcellularLocation>
</comment>
<proteinExistence type="predicted"/>
<keyword evidence="2" id="KW-1003">Cell membrane</keyword>
<name>A0A542ZCJ5_9ACTN</name>
<evidence type="ECO:0000256" key="4">
    <source>
        <dbReference type="ARBA" id="ARBA00022989"/>
    </source>
</evidence>
<accession>A0A542ZCJ5</accession>
<evidence type="ECO:0000256" key="1">
    <source>
        <dbReference type="ARBA" id="ARBA00004651"/>
    </source>
</evidence>
<gene>
    <name evidence="8" type="ORF">FB460_1862</name>
</gene>
<dbReference type="InterPro" id="IPR038766">
    <property type="entry name" value="Membrane_comp_ABC_pdt"/>
</dbReference>
<feature type="transmembrane region" description="Helical" evidence="6">
    <location>
        <begin position="21"/>
        <end position="39"/>
    </location>
</feature>
<dbReference type="InterPro" id="IPR003838">
    <property type="entry name" value="ABC3_permease_C"/>
</dbReference>
<dbReference type="RefSeq" id="WP_142093841.1">
    <property type="nucleotide sequence ID" value="NZ_BAAAMD010000004.1"/>
</dbReference>
<feature type="domain" description="ABC3 transporter permease C-terminal" evidence="7">
    <location>
        <begin position="347"/>
        <end position="451"/>
    </location>
</feature>
<keyword evidence="4 6" id="KW-1133">Transmembrane helix</keyword>
<keyword evidence="9" id="KW-1185">Reference proteome</keyword>
<feature type="transmembrane region" description="Helical" evidence="6">
    <location>
        <begin position="306"/>
        <end position="327"/>
    </location>
</feature>
<evidence type="ECO:0000259" key="7">
    <source>
        <dbReference type="Pfam" id="PF02687"/>
    </source>
</evidence>
<feature type="transmembrane region" description="Helical" evidence="6">
    <location>
        <begin position="108"/>
        <end position="140"/>
    </location>
</feature>
<reference evidence="8 9" key="1">
    <citation type="submission" date="2019-06" db="EMBL/GenBank/DDBJ databases">
        <title>Sequencing the genomes of 1000 actinobacteria strains.</title>
        <authorList>
            <person name="Klenk H.-P."/>
        </authorList>
    </citation>
    <scope>NUCLEOTIDE SEQUENCE [LARGE SCALE GENOMIC DNA]</scope>
    <source>
        <strain evidence="8 9">DSM 8251</strain>
    </source>
</reference>
<dbReference type="OrthoDB" id="3196539at2"/>
<feature type="transmembrane region" description="Helical" evidence="6">
    <location>
        <begin position="209"/>
        <end position="229"/>
    </location>
</feature>
<evidence type="ECO:0000313" key="8">
    <source>
        <dbReference type="EMBL" id="TQL58011.1"/>
    </source>
</evidence>
<dbReference type="AlphaFoldDB" id="A0A542ZCJ5"/>
<evidence type="ECO:0000256" key="6">
    <source>
        <dbReference type="SAM" id="Phobius"/>
    </source>
</evidence>
<comment type="caution">
    <text evidence="8">The sequence shown here is derived from an EMBL/GenBank/DDBJ whole genome shotgun (WGS) entry which is preliminary data.</text>
</comment>
<feature type="transmembrane region" description="Helical" evidence="6">
    <location>
        <begin position="160"/>
        <end position="184"/>
    </location>
</feature>
<evidence type="ECO:0000313" key="9">
    <source>
        <dbReference type="Proteomes" id="UP000316196"/>
    </source>
</evidence>
<dbReference type="PANTHER" id="PTHR30287">
    <property type="entry name" value="MEMBRANE COMPONENT OF PREDICTED ABC SUPERFAMILY METABOLITE UPTAKE TRANSPORTER"/>
    <property type="match status" value="1"/>
</dbReference>
<evidence type="ECO:0000256" key="5">
    <source>
        <dbReference type="ARBA" id="ARBA00023136"/>
    </source>
</evidence>
<dbReference type="PANTHER" id="PTHR30287:SF1">
    <property type="entry name" value="INNER MEMBRANE PROTEIN"/>
    <property type="match status" value="1"/>
</dbReference>
<evidence type="ECO:0000256" key="3">
    <source>
        <dbReference type="ARBA" id="ARBA00022692"/>
    </source>
</evidence>
<dbReference type="Pfam" id="PF02687">
    <property type="entry name" value="FtsX"/>
    <property type="match status" value="2"/>
</dbReference>
<dbReference type="GO" id="GO:0005886">
    <property type="term" value="C:plasma membrane"/>
    <property type="evidence" value="ECO:0007669"/>
    <property type="project" value="UniProtKB-SubCell"/>
</dbReference>